<name>A0A316ZLD6_9PLEO</name>
<organism evidence="1 2">
    <name type="scientific">Pyrenophora tritici-repentis</name>
    <dbReference type="NCBI Taxonomy" id="45151"/>
    <lineage>
        <taxon>Eukaryota</taxon>
        <taxon>Fungi</taxon>
        <taxon>Dikarya</taxon>
        <taxon>Ascomycota</taxon>
        <taxon>Pezizomycotina</taxon>
        <taxon>Dothideomycetes</taxon>
        <taxon>Pleosporomycetidae</taxon>
        <taxon>Pleosporales</taxon>
        <taxon>Pleosporineae</taxon>
        <taxon>Pleosporaceae</taxon>
        <taxon>Pyrenophora</taxon>
    </lineage>
</organism>
<evidence type="ECO:0000313" key="2">
    <source>
        <dbReference type="Proteomes" id="UP000245464"/>
    </source>
</evidence>
<proteinExistence type="predicted"/>
<dbReference type="OrthoDB" id="10470676at2759"/>
<protein>
    <submittedName>
        <fullName evidence="1">Uncharacterized protein</fullName>
    </submittedName>
</protein>
<dbReference type="KEGG" id="ptrr:90957390"/>
<dbReference type="AlphaFoldDB" id="A0A316ZLD6"/>
<dbReference type="EMBL" id="NQIK02000007">
    <property type="protein sequence ID" value="KAF7568191.1"/>
    <property type="molecule type" value="Genomic_DNA"/>
</dbReference>
<accession>A0A316ZLD6</accession>
<reference evidence="1 2" key="1">
    <citation type="journal article" date="2018" name="BMC Genomics">
        <title>Comparative genomics of the wheat fungal pathogen Pyrenophora tritici-repentis reveals chromosomal variations and genome plasticity.</title>
        <authorList>
            <person name="Moolhuijzen P."/>
            <person name="See P.T."/>
            <person name="Hane J.K."/>
            <person name="Shi G."/>
            <person name="Liu Z."/>
            <person name="Oliver R.P."/>
            <person name="Moffat C.S."/>
        </authorList>
    </citation>
    <scope>NUCLEOTIDE SEQUENCE [LARGE SCALE GENOMIC DNA]</scope>
    <source>
        <strain evidence="1">M4</strain>
    </source>
</reference>
<comment type="caution">
    <text evidence="1">The sequence shown here is derived from an EMBL/GenBank/DDBJ whole genome shotgun (WGS) entry which is preliminary data.</text>
</comment>
<gene>
    <name evidence="1" type="ORF">PtrM4_128040</name>
</gene>
<evidence type="ECO:0000313" key="1">
    <source>
        <dbReference type="EMBL" id="KAF7568191.1"/>
    </source>
</evidence>
<sequence>MTGKSTQFKKSQELPAEGAVQPIRSDLSEDEEYPGFRRFLRQRPYIIRHGTYFQPSEEPTWDFEKPLFPIIMPNGKTGPYYLIDPPTPPMSPHLPIMLPYDHWRARRVTVS</sequence>
<dbReference type="Proteomes" id="UP000245464">
    <property type="component" value="Chromosome 7"/>
</dbReference>
<dbReference type="RefSeq" id="XP_065960837.1">
    <property type="nucleotide sequence ID" value="XM_066108845.1"/>
</dbReference>
<dbReference type="GeneID" id="90957390"/>